<feature type="signal peptide" evidence="1">
    <location>
        <begin position="1"/>
        <end position="16"/>
    </location>
</feature>
<keyword evidence="1" id="KW-0732">Signal</keyword>
<evidence type="ECO:0000256" key="1">
    <source>
        <dbReference type="SAM" id="SignalP"/>
    </source>
</evidence>
<evidence type="ECO:0000313" key="3">
    <source>
        <dbReference type="Proteomes" id="UP001209878"/>
    </source>
</evidence>
<name>A0AAD9JWV7_RIDPI</name>
<dbReference type="Gene3D" id="3.40.50.2300">
    <property type="match status" value="1"/>
</dbReference>
<comment type="caution">
    <text evidence="2">The sequence shown here is derived from an EMBL/GenBank/DDBJ whole genome shotgun (WGS) entry which is preliminary data.</text>
</comment>
<accession>A0AAD9JWV7</accession>
<dbReference type="SUPFAM" id="SSF53822">
    <property type="entry name" value="Periplasmic binding protein-like I"/>
    <property type="match status" value="1"/>
</dbReference>
<protein>
    <submittedName>
        <fullName evidence="2">Uncharacterized protein</fullName>
    </submittedName>
</protein>
<dbReference type="EMBL" id="JAODUO010001677">
    <property type="protein sequence ID" value="KAK2159973.1"/>
    <property type="molecule type" value="Genomic_DNA"/>
</dbReference>
<reference evidence="2" key="1">
    <citation type="journal article" date="2023" name="Mol. Biol. Evol.">
        <title>Third-Generation Sequencing Reveals the Adaptive Role of the Epigenome in Three Deep-Sea Polychaetes.</title>
        <authorList>
            <person name="Perez M."/>
            <person name="Aroh O."/>
            <person name="Sun Y."/>
            <person name="Lan Y."/>
            <person name="Juniper S.K."/>
            <person name="Young C.R."/>
            <person name="Angers B."/>
            <person name="Qian P.Y."/>
        </authorList>
    </citation>
    <scope>NUCLEOTIDE SEQUENCE</scope>
    <source>
        <strain evidence="2">R07B-5</strain>
    </source>
</reference>
<sequence>MLVSVLAIVAALGVFADCKTFTIGYLSTLDRIGHMQGSAINIALESFRAGGSLQEHEFKIVWKPGGCIPPQGTAAIIQFHDIYDVNVVLGPMCSPGRR</sequence>
<evidence type="ECO:0000313" key="2">
    <source>
        <dbReference type="EMBL" id="KAK2159973.1"/>
    </source>
</evidence>
<proteinExistence type="predicted"/>
<dbReference type="AlphaFoldDB" id="A0AAD9JWV7"/>
<dbReference type="Proteomes" id="UP001209878">
    <property type="component" value="Unassembled WGS sequence"/>
</dbReference>
<keyword evidence="3" id="KW-1185">Reference proteome</keyword>
<organism evidence="2 3">
    <name type="scientific">Ridgeia piscesae</name>
    <name type="common">Tubeworm</name>
    <dbReference type="NCBI Taxonomy" id="27915"/>
    <lineage>
        <taxon>Eukaryota</taxon>
        <taxon>Metazoa</taxon>
        <taxon>Spiralia</taxon>
        <taxon>Lophotrochozoa</taxon>
        <taxon>Annelida</taxon>
        <taxon>Polychaeta</taxon>
        <taxon>Sedentaria</taxon>
        <taxon>Canalipalpata</taxon>
        <taxon>Sabellida</taxon>
        <taxon>Siboglinidae</taxon>
        <taxon>Ridgeia</taxon>
    </lineage>
</organism>
<feature type="chain" id="PRO_5042008219" evidence="1">
    <location>
        <begin position="17"/>
        <end position="98"/>
    </location>
</feature>
<gene>
    <name evidence="2" type="ORF">NP493_1677g00016</name>
</gene>
<dbReference type="InterPro" id="IPR028082">
    <property type="entry name" value="Peripla_BP_I"/>
</dbReference>